<gene>
    <name evidence="11" type="ORF">C2845_PM08G19850</name>
</gene>
<dbReference type="UniPathway" id="UPA00545">
    <property type="reaction ID" value="UER00823"/>
</dbReference>
<dbReference type="InterPro" id="IPR000070">
    <property type="entry name" value="Pectinesterase_cat"/>
</dbReference>
<dbReference type="PANTHER" id="PTHR31321">
    <property type="entry name" value="ACYL-COA THIOESTER HYDROLASE YBHC-RELATED"/>
    <property type="match status" value="1"/>
</dbReference>
<reference evidence="12" key="1">
    <citation type="journal article" date="2019" name="Nat. Commun.">
        <title>The genome of broomcorn millet.</title>
        <authorList>
            <person name="Zou C."/>
            <person name="Miki D."/>
            <person name="Li D."/>
            <person name="Tang Q."/>
            <person name="Xiao L."/>
            <person name="Rajput S."/>
            <person name="Deng P."/>
            <person name="Jia W."/>
            <person name="Huang R."/>
            <person name="Zhang M."/>
            <person name="Sun Y."/>
            <person name="Hu J."/>
            <person name="Fu X."/>
            <person name="Schnable P.S."/>
            <person name="Li F."/>
            <person name="Zhang H."/>
            <person name="Feng B."/>
            <person name="Zhu X."/>
            <person name="Liu R."/>
            <person name="Schnable J.C."/>
            <person name="Zhu J.-K."/>
            <person name="Zhang H."/>
        </authorList>
    </citation>
    <scope>NUCLEOTIDE SEQUENCE [LARGE SCALE GENOMIC DNA]</scope>
</reference>
<comment type="catalytic activity">
    <reaction evidence="7">
        <text>[(1-&gt;4)-alpha-D-galacturonosyl methyl ester](n) + n H2O = [(1-&gt;4)-alpha-D-galacturonosyl](n) + n methanol + n H(+)</text>
        <dbReference type="Rhea" id="RHEA:22380"/>
        <dbReference type="Rhea" id="RHEA-COMP:14570"/>
        <dbReference type="Rhea" id="RHEA-COMP:14573"/>
        <dbReference type="ChEBI" id="CHEBI:15377"/>
        <dbReference type="ChEBI" id="CHEBI:15378"/>
        <dbReference type="ChEBI" id="CHEBI:17790"/>
        <dbReference type="ChEBI" id="CHEBI:140522"/>
        <dbReference type="ChEBI" id="CHEBI:140523"/>
        <dbReference type="EC" id="3.1.1.11"/>
    </reaction>
</comment>
<organism evidence="11 12">
    <name type="scientific">Panicum miliaceum</name>
    <name type="common">Proso millet</name>
    <name type="synonym">Broomcorn millet</name>
    <dbReference type="NCBI Taxonomy" id="4540"/>
    <lineage>
        <taxon>Eukaryota</taxon>
        <taxon>Viridiplantae</taxon>
        <taxon>Streptophyta</taxon>
        <taxon>Embryophyta</taxon>
        <taxon>Tracheophyta</taxon>
        <taxon>Spermatophyta</taxon>
        <taxon>Magnoliopsida</taxon>
        <taxon>Liliopsida</taxon>
        <taxon>Poales</taxon>
        <taxon>Poaceae</taxon>
        <taxon>PACMAD clade</taxon>
        <taxon>Panicoideae</taxon>
        <taxon>Panicodae</taxon>
        <taxon>Paniceae</taxon>
        <taxon>Panicinae</taxon>
        <taxon>Panicum</taxon>
        <taxon>Panicum sect. Panicum</taxon>
    </lineage>
</organism>
<dbReference type="EC" id="3.1.1.11" evidence="3"/>
<evidence type="ECO:0000313" key="12">
    <source>
        <dbReference type="Proteomes" id="UP000275267"/>
    </source>
</evidence>
<keyword evidence="4" id="KW-0378">Hydrolase</keyword>
<feature type="domain" description="Pectinesterase catalytic" evidence="10">
    <location>
        <begin position="79"/>
        <end position="364"/>
    </location>
</feature>
<dbReference type="EMBL" id="PQIB02000010">
    <property type="protein sequence ID" value="RLM92861.1"/>
    <property type="molecule type" value="Genomic_DNA"/>
</dbReference>
<dbReference type="GO" id="GO:0030599">
    <property type="term" value="F:pectinesterase activity"/>
    <property type="evidence" value="ECO:0007669"/>
    <property type="project" value="UniProtKB-EC"/>
</dbReference>
<dbReference type="FunFam" id="2.160.20.10:FF:000013">
    <property type="entry name" value="Pectinesterase"/>
    <property type="match status" value="1"/>
</dbReference>
<dbReference type="InterPro" id="IPR011050">
    <property type="entry name" value="Pectin_lyase_fold/virulence"/>
</dbReference>
<evidence type="ECO:0000256" key="7">
    <source>
        <dbReference type="ARBA" id="ARBA00047928"/>
    </source>
</evidence>
<evidence type="ECO:0000256" key="4">
    <source>
        <dbReference type="ARBA" id="ARBA00022801"/>
    </source>
</evidence>
<comment type="caution">
    <text evidence="11">The sequence shown here is derived from an EMBL/GenBank/DDBJ whole genome shotgun (WGS) entry which is preliminary data.</text>
</comment>
<dbReference type="GO" id="GO:0045490">
    <property type="term" value="P:pectin catabolic process"/>
    <property type="evidence" value="ECO:0007669"/>
    <property type="project" value="UniProtKB-UniPathway"/>
</dbReference>
<protein>
    <recommendedName>
        <fullName evidence="3">pectinesterase</fullName>
        <ecNumber evidence="3">3.1.1.11</ecNumber>
    </recommendedName>
</protein>
<comment type="similarity">
    <text evidence="2">Belongs to the pectinesterase family.</text>
</comment>
<dbReference type="InterPro" id="IPR012334">
    <property type="entry name" value="Pectin_lyas_fold"/>
</dbReference>
<feature type="region of interest" description="Disordered" evidence="9">
    <location>
        <begin position="17"/>
        <end position="40"/>
    </location>
</feature>
<dbReference type="OrthoDB" id="2019149at2759"/>
<dbReference type="PANTHER" id="PTHR31321:SF72">
    <property type="entry name" value="PECTINESTERASE 11-RELATED"/>
    <property type="match status" value="1"/>
</dbReference>
<comment type="pathway">
    <text evidence="1">Glycan metabolism; pectin degradation; 2-dehydro-3-deoxy-D-gluconate from pectin: step 1/5.</text>
</comment>
<dbReference type="Proteomes" id="UP000275267">
    <property type="component" value="Unassembled WGS sequence"/>
</dbReference>
<evidence type="ECO:0000256" key="9">
    <source>
        <dbReference type="SAM" id="MobiDB-lite"/>
    </source>
</evidence>
<evidence type="ECO:0000256" key="8">
    <source>
        <dbReference type="ARBA" id="ARBA00057335"/>
    </source>
</evidence>
<evidence type="ECO:0000256" key="3">
    <source>
        <dbReference type="ARBA" id="ARBA00013229"/>
    </source>
</evidence>
<accession>A0A3L6R0H1</accession>
<evidence type="ECO:0000256" key="1">
    <source>
        <dbReference type="ARBA" id="ARBA00005184"/>
    </source>
</evidence>
<dbReference type="STRING" id="4540.A0A3L6R0H1"/>
<keyword evidence="6" id="KW-0325">Glycoprotein</keyword>
<dbReference type="Gene3D" id="2.160.20.10">
    <property type="entry name" value="Single-stranded right-handed beta-helix, Pectin lyase-like"/>
    <property type="match status" value="1"/>
</dbReference>
<keyword evidence="12" id="KW-1185">Reference proteome</keyword>
<dbReference type="GO" id="GO:0042545">
    <property type="term" value="P:cell wall modification"/>
    <property type="evidence" value="ECO:0007669"/>
    <property type="project" value="InterPro"/>
</dbReference>
<dbReference type="Pfam" id="PF01095">
    <property type="entry name" value="Pectinesterase"/>
    <property type="match status" value="1"/>
</dbReference>
<comment type="function">
    <text evidence="8">Acts in the modification of cell walls via demethylesterification of cell wall pectin.</text>
</comment>
<dbReference type="SUPFAM" id="SSF51126">
    <property type="entry name" value="Pectin lyase-like"/>
    <property type="match status" value="1"/>
</dbReference>
<evidence type="ECO:0000256" key="5">
    <source>
        <dbReference type="ARBA" id="ARBA00023085"/>
    </source>
</evidence>
<evidence type="ECO:0000256" key="2">
    <source>
        <dbReference type="ARBA" id="ARBA00008891"/>
    </source>
</evidence>
<keyword evidence="5" id="KW-0063">Aspartyl esterase</keyword>
<evidence type="ECO:0000259" key="10">
    <source>
        <dbReference type="Pfam" id="PF01095"/>
    </source>
</evidence>
<name>A0A3L6R0H1_PANMI</name>
<sequence length="369" mass="40039">MATCCRATTPHAFSWNRRRPGLGSGHAVKSRRLAGRQGRGNNSSAAALVVRGFCAANSGSEDDAAAGDMPGTRRQLVLTVDQSGRGDHRRIQDAVDAAPANSSPGSVVIRIKPGVYRQLAPHVHLSREKVTVDKPCVTLVGTSASSTVITWNESWVAAESPTVSVLAPDFIAKRLTFQNTFGTSGPAVAMRVARDRAAFYGCRFVSFQDTLLDDTGRHYYRGCYIEGGTDFIFGNSKALFDKCHLHSTSLVGGAFTAHKRSAESEDTGFSFVGCKLTGVGKGTSILGRPWGPYSRVVFALSYMSSTVRPEGWDDWSDPTKQRTAFYGQYQCYGEGSKTDGRVAWSRDLSQAEAARFITKVWVGGQEWLR</sequence>
<proteinExistence type="inferred from homology"/>
<evidence type="ECO:0000256" key="6">
    <source>
        <dbReference type="ARBA" id="ARBA00023180"/>
    </source>
</evidence>
<dbReference type="AlphaFoldDB" id="A0A3L6R0H1"/>
<evidence type="ECO:0000313" key="11">
    <source>
        <dbReference type="EMBL" id="RLM92861.1"/>
    </source>
</evidence>